<organism evidence="1 2">
    <name type="scientific">Ogataea polymorpha</name>
    <dbReference type="NCBI Taxonomy" id="460523"/>
    <lineage>
        <taxon>Eukaryota</taxon>
        <taxon>Fungi</taxon>
        <taxon>Dikarya</taxon>
        <taxon>Ascomycota</taxon>
        <taxon>Saccharomycotina</taxon>
        <taxon>Pichiomycetes</taxon>
        <taxon>Pichiales</taxon>
        <taxon>Pichiaceae</taxon>
        <taxon>Ogataea</taxon>
    </lineage>
</organism>
<proteinExistence type="predicted"/>
<dbReference type="AlphaFoldDB" id="A0A1B7SCP2"/>
<evidence type="ECO:0000313" key="1">
    <source>
        <dbReference type="EMBL" id="KAH3676777.1"/>
    </source>
</evidence>
<dbReference type="Pfam" id="PF10806">
    <property type="entry name" value="SAM35"/>
    <property type="match status" value="1"/>
</dbReference>
<accession>A0A1B7SCP2</accession>
<sequence>MDELIRKYRAVLFIFAQFSTNNFCMGISAPIKQVLSKFPLVVYPSDNKDVDMPAAKLAFRNSRESRNTFNLGVYNVVPLSFDNNVAASLDPVCFYCMLLLAYKQGYKLPHLDDEGSGNCISVLSYHSAVDGQLPILVEDEDDRKERKLRRKIRSAATIEKFNLSTVSNPKELMYIQLVDTRLYDYFMAKVLRISATSIYSQSNTPFNSALGHLVRRNGFSLRNPAISAQYTDSVHLPLKYTTQAIQNEHDRCDREGKQLLEWLEGLLEDELFFDKPGVLDFKLAAYIYALMNIEDVELEYPKLKAHCRRIIAGVI</sequence>
<dbReference type="Proteomes" id="UP000788993">
    <property type="component" value="Unassembled WGS sequence"/>
</dbReference>
<dbReference type="Pfam" id="PF13410">
    <property type="entry name" value="GST_C_2"/>
    <property type="match status" value="1"/>
</dbReference>
<protein>
    <submittedName>
        <fullName evidence="1">Uncharacterized protein</fullName>
    </submittedName>
</protein>
<evidence type="ECO:0000313" key="2">
    <source>
        <dbReference type="Proteomes" id="UP000788993"/>
    </source>
</evidence>
<name>A0A1B7SCP2_9ASCO</name>
<comment type="caution">
    <text evidence="1">The sequence shown here is derived from an EMBL/GenBank/DDBJ whole genome shotgun (WGS) entry which is preliminary data.</text>
</comment>
<dbReference type="InterPro" id="IPR021211">
    <property type="entry name" value="SAM35"/>
</dbReference>
<dbReference type="SUPFAM" id="SSF47616">
    <property type="entry name" value="GST C-terminal domain-like"/>
    <property type="match status" value="1"/>
</dbReference>
<keyword evidence="2" id="KW-1185">Reference proteome</keyword>
<dbReference type="EMBL" id="JAEUBD010000146">
    <property type="protein sequence ID" value="KAH3676777.1"/>
    <property type="molecule type" value="Genomic_DNA"/>
</dbReference>
<dbReference type="InterPro" id="IPR036282">
    <property type="entry name" value="Glutathione-S-Trfase_C_sf"/>
</dbReference>
<dbReference type="RefSeq" id="XP_018209208.1">
    <property type="nucleotide sequence ID" value="XM_018356354.1"/>
</dbReference>
<reference evidence="1" key="2">
    <citation type="submission" date="2021-01" db="EMBL/GenBank/DDBJ databases">
        <authorList>
            <person name="Schikora-Tamarit M.A."/>
        </authorList>
    </citation>
    <scope>NUCLEOTIDE SEQUENCE</scope>
    <source>
        <strain evidence="1">NCAIM Y.01608</strain>
    </source>
</reference>
<reference evidence="1" key="1">
    <citation type="journal article" date="2021" name="Open Biol.">
        <title>Shared evolutionary footprints suggest mitochondrial oxidative damage underlies multiple complex I losses in fungi.</title>
        <authorList>
            <person name="Schikora-Tamarit M.A."/>
            <person name="Marcet-Houben M."/>
            <person name="Nosek J."/>
            <person name="Gabaldon T."/>
        </authorList>
    </citation>
    <scope>NUCLEOTIDE SEQUENCE</scope>
    <source>
        <strain evidence="1">NCAIM Y.01608</strain>
    </source>
</reference>
<gene>
    <name evidence="1" type="ORF">OGATHE_001267</name>
</gene>